<dbReference type="GO" id="GO:0016020">
    <property type="term" value="C:membrane"/>
    <property type="evidence" value="ECO:0007669"/>
    <property type="project" value="UniProtKB-SubCell"/>
</dbReference>
<dbReference type="AlphaFoldDB" id="A0AA39ZLH3"/>
<name>A0AA39ZLH3_9PEZI</name>
<dbReference type="Proteomes" id="UP001174997">
    <property type="component" value="Unassembled WGS sequence"/>
</dbReference>
<organism evidence="6 7">
    <name type="scientific">Cercophora samala</name>
    <dbReference type="NCBI Taxonomy" id="330535"/>
    <lineage>
        <taxon>Eukaryota</taxon>
        <taxon>Fungi</taxon>
        <taxon>Dikarya</taxon>
        <taxon>Ascomycota</taxon>
        <taxon>Pezizomycotina</taxon>
        <taxon>Sordariomycetes</taxon>
        <taxon>Sordariomycetidae</taxon>
        <taxon>Sordariales</taxon>
        <taxon>Lasiosphaeriaceae</taxon>
        <taxon>Cercophora</taxon>
    </lineage>
</organism>
<evidence type="ECO:0000313" key="7">
    <source>
        <dbReference type="Proteomes" id="UP001174997"/>
    </source>
</evidence>
<dbReference type="Pfam" id="PF23489">
    <property type="entry name" value="V-ATPase_su_f"/>
    <property type="match status" value="1"/>
</dbReference>
<gene>
    <name evidence="6" type="ORF">QBC41DRAFT_311955</name>
</gene>
<evidence type="ECO:0000256" key="2">
    <source>
        <dbReference type="ARBA" id="ARBA00022692"/>
    </source>
</evidence>
<reference evidence="6" key="1">
    <citation type="submission" date="2023-06" db="EMBL/GenBank/DDBJ databases">
        <title>Genome-scale phylogeny and comparative genomics of the fungal order Sordariales.</title>
        <authorList>
            <consortium name="Lawrence Berkeley National Laboratory"/>
            <person name="Hensen N."/>
            <person name="Bonometti L."/>
            <person name="Westerberg I."/>
            <person name="Brannstrom I.O."/>
            <person name="Guillou S."/>
            <person name="Cros-Aarteil S."/>
            <person name="Calhoun S."/>
            <person name="Haridas S."/>
            <person name="Kuo A."/>
            <person name="Mondo S."/>
            <person name="Pangilinan J."/>
            <person name="Riley R."/>
            <person name="Labutti K."/>
            <person name="Andreopoulos B."/>
            <person name="Lipzen A."/>
            <person name="Chen C."/>
            <person name="Yanf M."/>
            <person name="Daum C."/>
            <person name="Ng V."/>
            <person name="Clum A."/>
            <person name="Steindorff A."/>
            <person name="Ohm R."/>
            <person name="Martin F."/>
            <person name="Silar P."/>
            <person name="Natvig D."/>
            <person name="Lalanne C."/>
            <person name="Gautier V."/>
            <person name="Ament-Velasquez S.L."/>
            <person name="Kruys A."/>
            <person name="Hutchinson M.I."/>
            <person name="Powell A.J."/>
            <person name="Barry K."/>
            <person name="Miller A.N."/>
            <person name="Grigoriev I.V."/>
            <person name="Debuchy R."/>
            <person name="Gladieux P."/>
            <person name="Thoren M.H."/>
            <person name="Johannesson H."/>
        </authorList>
    </citation>
    <scope>NUCLEOTIDE SEQUENCE</scope>
    <source>
        <strain evidence="6">CBS 307.81</strain>
    </source>
</reference>
<sequence>MKPIVGAVQAWSCVVISLFALVVLGILGILFKGNHPELVGGDEDPKNGPEVASTIFTAIIIYIGFIVFCGFQGLLHVRQSRRGSIAL</sequence>
<keyword evidence="4 5" id="KW-0472">Membrane</keyword>
<keyword evidence="7" id="KW-1185">Reference proteome</keyword>
<dbReference type="EMBL" id="JAULSY010000007">
    <property type="protein sequence ID" value="KAK0673304.1"/>
    <property type="molecule type" value="Genomic_DNA"/>
</dbReference>
<keyword evidence="2 5" id="KW-0812">Transmembrane</keyword>
<evidence type="ECO:0000256" key="5">
    <source>
        <dbReference type="SAM" id="Phobius"/>
    </source>
</evidence>
<feature type="transmembrane region" description="Helical" evidence="5">
    <location>
        <begin position="51"/>
        <end position="75"/>
    </location>
</feature>
<protein>
    <submittedName>
        <fullName evidence="6">Uncharacterized protein</fullName>
    </submittedName>
</protein>
<feature type="transmembrane region" description="Helical" evidence="5">
    <location>
        <begin position="7"/>
        <end position="31"/>
    </location>
</feature>
<evidence type="ECO:0000256" key="3">
    <source>
        <dbReference type="ARBA" id="ARBA00022989"/>
    </source>
</evidence>
<comment type="subcellular location">
    <subcellularLocation>
        <location evidence="1">Membrane</location>
    </subcellularLocation>
</comment>
<accession>A0AA39ZLH3</accession>
<evidence type="ECO:0000256" key="4">
    <source>
        <dbReference type="ARBA" id="ARBA00023136"/>
    </source>
</evidence>
<dbReference type="InterPro" id="IPR056552">
    <property type="entry name" value="Ribonucl_Kappa"/>
</dbReference>
<proteinExistence type="predicted"/>
<comment type="caution">
    <text evidence="6">The sequence shown here is derived from an EMBL/GenBank/DDBJ whole genome shotgun (WGS) entry which is preliminary data.</text>
</comment>
<evidence type="ECO:0000313" key="6">
    <source>
        <dbReference type="EMBL" id="KAK0673304.1"/>
    </source>
</evidence>
<keyword evidence="3 5" id="KW-1133">Transmembrane helix</keyword>
<evidence type="ECO:0000256" key="1">
    <source>
        <dbReference type="ARBA" id="ARBA00004370"/>
    </source>
</evidence>